<name>A0ABR0AUQ3_9CRUS</name>
<reference evidence="2 3" key="1">
    <citation type="journal article" date="2023" name="Nucleic Acids Res.">
        <title>The hologenome of Daphnia magna reveals possible DNA methylation and microbiome-mediated evolution of the host genome.</title>
        <authorList>
            <person name="Chaturvedi A."/>
            <person name="Li X."/>
            <person name="Dhandapani V."/>
            <person name="Marshall H."/>
            <person name="Kissane S."/>
            <person name="Cuenca-Cambronero M."/>
            <person name="Asole G."/>
            <person name="Calvet F."/>
            <person name="Ruiz-Romero M."/>
            <person name="Marangio P."/>
            <person name="Guigo R."/>
            <person name="Rago D."/>
            <person name="Mirbahai L."/>
            <person name="Eastwood N."/>
            <person name="Colbourne J.K."/>
            <person name="Zhou J."/>
            <person name="Mallon E."/>
            <person name="Orsini L."/>
        </authorList>
    </citation>
    <scope>NUCLEOTIDE SEQUENCE [LARGE SCALE GENOMIC DNA]</scope>
    <source>
        <strain evidence="2">LRV0_1</strain>
    </source>
</reference>
<feature type="region of interest" description="Disordered" evidence="1">
    <location>
        <begin position="1"/>
        <end position="33"/>
    </location>
</feature>
<sequence length="82" mass="8936">MLCLLPSPANPDAGRQRASARYPPAGRDDRSRAAADRLQHNAFGILMQAIVFTMHRASMSLFLIDITAPIDLDASRDPGDET</sequence>
<evidence type="ECO:0000256" key="1">
    <source>
        <dbReference type="SAM" id="MobiDB-lite"/>
    </source>
</evidence>
<keyword evidence="3" id="KW-1185">Reference proteome</keyword>
<gene>
    <name evidence="2" type="ORF">OUZ56_021857</name>
</gene>
<comment type="caution">
    <text evidence="2">The sequence shown here is derived from an EMBL/GenBank/DDBJ whole genome shotgun (WGS) entry which is preliminary data.</text>
</comment>
<dbReference type="EMBL" id="JAOYFB010000039">
    <property type="protein sequence ID" value="KAK4028838.1"/>
    <property type="molecule type" value="Genomic_DNA"/>
</dbReference>
<evidence type="ECO:0000313" key="3">
    <source>
        <dbReference type="Proteomes" id="UP001234178"/>
    </source>
</evidence>
<proteinExistence type="predicted"/>
<accession>A0ABR0AUQ3</accession>
<dbReference type="Proteomes" id="UP001234178">
    <property type="component" value="Unassembled WGS sequence"/>
</dbReference>
<protein>
    <submittedName>
        <fullName evidence="2">Uncharacterized protein</fullName>
    </submittedName>
</protein>
<evidence type="ECO:0000313" key="2">
    <source>
        <dbReference type="EMBL" id="KAK4028838.1"/>
    </source>
</evidence>
<organism evidence="2 3">
    <name type="scientific">Daphnia magna</name>
    <dbReference type="NCBI Taxonomy" id="35525"/>
    <lineage>
        <taxon>Eukaryota</taxon>
        <taxon>Metazoa</taxon>
        <taxon>Ecdysozoa</taxon>
        <taxon>Arthropoda</taxon>
        <taxon>Crustacea</taxon>
        <taxon>Branchiopoda</taxon>
        <taxon>Diplostraca</taxon>
        <taxon>Cladocera</taxon>
        <taxon>Anomopoda</taxon>
        <taxon>Daphniidae</taxon>
        <taxon>Daphnia</taxon>
    </lineage>
</organism>